<sequence length="273" mass="29721">MAAMILANVLQPFPERQREDIKDRTELASLLALLAGFFQKRGCQRPIALEAWKSLGDELMLEQVSVSTMIQREVVRILMGVFDLASAVRFLSQPTLSGFVTGGAVLIIVSQLKLGSLSCWKSFFGFEVFPHEATPFGKVWACAMRLEEANWANVGLCSGLILFLIGAKRLKAMAKTSGQSSRVWRVLAQLSQIKQILVVVFGVVFVRLTAESGARIVPVVGHIPQGLPPFRAPWELAAARKLAAGPPEVLQGFVASGLVVAFSAFLTSFSSFK</sequence>
<dbReference type="EMBL" id="CAUJNA010003585">
    <property type="protein sequence ID" value="CAJ1405453.1"/>
    <property type="molecule type" value="Genomic_DNA"/>
</dbReference>
<dbReference type="PANTHER" id="PTHR11814">
    <property type="entry name" value="SULFATE TRANSPORTER"/>
    <property type="match status" value="1"/>
</dbReference>
<comment type="caution">
    <text evidence="7">The sequence shown here is derived from an EMBL/GenBank/DDBJ whole genome shotgun (WGS) entry which is preliminary data.</text>
</comment>
<evidence type="ECO:0000256" key="1">
    <source>
        <dbReference type="ARBA" id="ARBA00004141"/>
    </source>
</evidence>
<proteinExistence type="predicted"/>
<dbReference type="GO" id="GO:0016020">
    <property type="term" value="C:membrane"/>
    <property type="evidence" value="ECO:0007669"/>
    <property type="project" value="UniProtKB-SubCell"/>
</dbReference>
<evidence type="ECO:0000256" key="4">
    <source>
        <dbReference type="ARBA" id="ARBA00023136"/>
    </source>
</evidence>
<name>A0AA36JFU7_9DINO</name>
<dbReference type="InterPro" id="IPR011547">
    <property type="entry name" value="SLC26A/SulP_dom"/>
</dbReference>
<keyword evidence="3 5" id="KW-1133">Transmembrane helix</keyword>
<evidence type="ECO:0000256" key="5">
    <source>
        <dbReference type="SAM" id="Phobius"/>
    </source>
</evidence>
<keyword evidence="2 5" id="KW-0812">Transmembrane</keyword>
<keyword evidence="4 5" id="KW-0472">Membrane</keyword>
<evidence type="ECO:0000256" key="3">
    <source>
        <dbReference type="ARBA" id="ARBA00022989"/>
    </source>
</evidence>
<dbReference type="InterPro" id="IPR001902">
    <property type="entry name" value="SLC26A/SulP_fam"/>
</dbReference>
<protein>
    <recommendedName>
        <fullName evidence="6">SLC26A/SulP transporter domain-containing protein</fullName>
    </recommendedName>
</protein>
<dbReference type="Proteomes" id="UP001178507">
    <property type="component" value="Unassembled WGS sequence"/>
</dbReference>
<evidence type="ECO:0000256" key="2">
    <source>
        <dbReference type="ARBA" id="ARBA00022692"/>
    </source>
</evidence>
<keyword evidence="8" id="KW-1185">Reference proteome</keyword>
<evidence type="ECO:0000259" key="6">
    <source>
        <dbReference type="Pfam" id="PF00916"/>
    </source>
</evidence>
<evidence type="ECO:0000313" key="8">
    <source>
        <dbReference type="Proteomes" id="UP001178507"/>
    </source>
</evidence>
<feature type="transmembrane region" description="Helical" evidence="5">
    <location>
        <begin position="249"/>
        <end position="269"/>
    </location>
</feature>
<feature type="domain" description="SLC26A/SulP transporter" evidence="6">
    <location>
        <begin position="65"/>
        <end position="258"/>
    </location>
</feature>
<gene>
    <name evidence="7" type="ORF">EVOR1521_LOCUS27653</name>
</gene>
<dbReference type="AlphaFoldDB" id="A0AA36JFU7"/>
<organism evidence="7 8">
    <name type="scientific">Effrenium voratum</name>
    <dbReference type="NCBI Taxonomy" id="2562239"/>
    <lineage>
        <taxon>Eukaryota</taxon>
        <taxon>Sar</taxon>
        <taxon>Alveolata</taxon>
        <taxon>Dinophyceae</taxon>
        <taxon>Suessiales</taxon>
        <taxon>Symbiodiniaceae</taxon>
        <taxon>Effrenium</taxon>
    </lineage>
</organism>
<dbReference type="GO" id="GO:0055085">
    <property type="term" value="P:transmembrane transport"/>
    <property type="evidence" value="ECO:0007669"/>
    <property type="project" value="InterPro"/>
</dbReference>
<evidence type="ECO:0000313" key="7">
    <source>
        <dbReference type="EMBL" id="CAJ1405453.1"/>
    </source>
</evidence>
<accession>A0AA36JFU7</accession>
<feature type="non-terminal residue" evidence="7">
    <location>
        <position position="1"/>
    </location>
</feature>
<comment type="subcellular location">
    <subcellularLocation>
        <location evidence="1">Membrane</location>
        <topology evidence="1">Multi-pass membrane protein</topology>
    </subcellularLocation>
</comment>
<reference evidence="7" key="1">
    <citation type="submission" date="2023-08" db="EMBL/GenBank/DDBJ databases">
        <authorList>
            <person name="Chen Y."/>
            <person name="Shah S."/>
            <person name="Dougan E. K."/>
            <person name="Thang M."/>
            <person name="Chan C."/>
        </authorList>
    </citation>
    <scope>NUCLEOTIDE SEQUENCE</scope>
</reference>
<dbReference type="Pfam" id="PF00916">
    <property type="entry name" value="Sulfate_transp"/>
    <property type="match status" value="1"/>
</dbReference>